<dbReference type="GO" id="GO:0006303">
    <property type="term" value="P:double-strand break repair via nonhomologous end joining"/>
    <property type="evidence" value="ECO:0007669"/>
    <property type="project" value="InterPro"/>
</dbReference>
<dbReference type="PANTHER" id="PTHR11370:SF5">
    <property type="entry name" value="DNA REPAIR PROTEIN XRCC1"/>
    <property type="match status" value="1"/>
</dbReference>
<feature type="compositionally biased region" description="Basic and acidic residues" evidence="6">
    <location>
        <begin position="228"/>
        <end position="318"/>
    </location>
</feature>
<reference evidence="8" key="1">
    <citation type="submission" date="2022-03" db="EMBL/GenBank/DDBJ databases">
        <authorList>
            <person name="Sayadi A."/>
        </authorList>
    </citation>
    <scope>NUCLEOTIDE SEQUENCE</scope>
</reference>
<dbReference type="GO" id="GO:0003684">
    <property type="term" value="F:damaged DNA binding"/>
    <property type="evidence" value="ECO:0007669"/>
    <property type="project" value="InterPro"/>
</dbReference>
<feature type="region of interest" description="Disordered" evidence="6">
    <location>
        <begin position="202"/>
        <end position="376"/>
    </location>
</feature>
<evidence type="ECO:0000256" key="5">
    <source>
        <dbReference type="ARBA" id="ARBA00023242"/>
    </source>
</evidence>
<dbReference type="InterPro" id="IPR036420">
    <property type="entry name" value="BRCT_dom_sf"/>
</dbReference>
<dbReference type="FunFam" id="3.40.50.10190:FF:000008">
    <property type="entry name" value="X-ray repair cross complementing 1"/>
    <property type="match status" value="1"/>
</dbReference>
<dbReference type="CDD" id="cd17725">
    <property type="entry name" value="BRCT_XRCC1_rpt1"/>
    <property type="match status" value="1"/>
</dbReference>
<evidence type="ECO:0000313" key="8">
    <source>
        <dbReference type="EMBL" id="CAH1966686.1"/>
    </source>
</evidence>
<dbReference type="InterPro" id="IPR008979">
    <property type="entry name" value="Galactose-bd-like_sf"/>
</dbReference>
<proteinExistence type="predicted"/>
<dbReference type="AlphaFoldDB" id="A0A9P0K5A9"/>
<protein>
    <recommendedName>
        <fullName evidence="7">BRCT domain-containing protein</fullName>
    </recommendedName>
</protein>
<dbReference type="InterPro" id="IPR002706">
    <property type="entry name" value="Xrcc1_N"/>
</dbReference>
<keyword evidence="2" id="KW-0677">Repeat</keyword>
<comment type="caution">
    <text evidence="8">The sequence shown here is derived from an EMBL/GenBank/DDBJ whole genome shotgun (WGS) entry which is preliminary data.</text>
</comment>
<keyword evidence="5" id="KW-0539">Nucleus</keyword>
<dbReference type="SUPFAM" id="SSF52113">
    <property type="entry name" value="BRCT domain"/>
    <property type="match status" value="1"/>
</dbReference>
<dbReference type="OrthoDB" id="25840at2759"/>
<dbReference type="PROSITE" id="PS50172">
    <property type="entry name" value="BRCT"/>
    <property type="match status" value="1"/>
</dbReference>
<feature type="compositionally biased region" description="Basic and acidic residues" evidence="6">
    <location>
        <begin position="356"/>
        <end position="365"/>
    </location>
</feature>
<keyword evidence="3" id="KW-0227">DNA damage</keyword>
<dbReference type="InterPro" id="IPR001357">
    <property type="entry name" value="BRCT_dom"/>
</dbReference>
<keyword evidence="9" id="KW-1185">Reference proteome</keyword>
<gene>
    <name evidence="8" type="ORF">ACAOBT_LOCUS6974</name>
</gene>
<dbReference type="GO" id="GO:0006284">
    <property type="term" value="P:base-excision repair"/>
    <property type="evidence" value="ECO:0007669"/>
    <property type="project" value="InterPro"/>
</dbReference>
<evidence type="ECO:0000256" key="6">
    <source>
        <dbReference type="SAM" id="MobiDB-lite"/>
    </source>
</evidence>
<dbReference type="Pfam" id="PF00533">
    <property type="entry name" value="BRCT"/>
    <property type="match status" value="1"/>
</dbReference>
<accession>A0A9P0K5A9</accession>
<sequence length="531" mass="60436">MPQIKVERIISCSSEDPAYPSENILSTDACKIWRCKTPRERTEKSVFVILQLEKASVITGIDIGNDHSAYVEVLVSRTGMDDEYKSLLVPSSLMNPMESRQSQNTNRVRMFTKDDFSKPERDEKWDRVKIVCLQLFNQHVPFGLSFVKLHTSDSAVSTDNRPRDAALVIRPKSPDVYKPGYLFSKRKELDVDEKLSGAAAIRDSMRNSNTSSPVCKPKLKNNGTPVRMKGDGKTPEDSPKPRNRNELLYSKDEEEPNERIDKLIEKKMEEIKNKEEAEIKKEEAEKKKKEDVHKEKDIKKGSEKKDSHEATSKDKTKNDSGSSKNHHNSTTASISKKNGDSVKERDKHGAAVASKRKSEDTDDRTKKKKAKSTLPKKPFHKLLEGVVFVISGIQNPDRSELRAKALEMGAKYKSDWDNNSTHLICAFVNTPKFNQVKGKGKIVKRNWIEECHSQRKRLPWRRFALDKNDKGDESEEEILEDTSSTLESDDSSDGDARDWSKAVDVSFNKDEKTNSNIYDVDTDEENIVLVK</sequence>
<evidence type="ECO:0000256" key="2">
    <source>
        <dbReference type="ARBA" id="ARBA00022737"/>
    </source>
</evidence>
<evidence type="ECO:0000256" key="1">
    <source>
        <dbReference type="ARBA" id="ARBA00004123"/>
    </source>
</evidence>
<dbReference type="Gene3D" id="2.60.120.260">
    <property type="entry name" value="Galactose-binding domain-like"/>
    <property type="match status" value="1"/>
</dbReference>
<keyword evidence="4" id="KW-0234">DNA repair</keyword>
<feature type="region of interest" description="Disordered" evidence="6">
    <location>
        <begin position="469"/>
        <end position="499"/>
    </location>
</feature>
<dbReference type="Gene3D" id="3.40.50.10190">
    <property type="entry name" value="BRCT domain"/>
    <property type="match status" value="1"/>
</dbReference>
<dbReference type="Pfam" id="PF01834">
    <property type="entry name" value="XRCC1_N"/>
    <property type="match status" value="1"/>
</dbReference>
<evidence type="ECO:0000256" key="4">
    <source>
        <dbReference type="ARBA" id="ARBA00023204"/>
    </source>
</evidence>
<dbReference type="InterPro" id="IPR045080">
    <property type="entry name" value="BRCT_XRCC1_rpt1"/>
</dbReference>
<feature type="compositionally biased region" description="Basic and acidic residues" evidence="6">
    <location>
        <begin position="337"/>
        <end position="349"/>
    </location>
</feature>
<evidence type="ECO:0000313" key="9">
    <source>
        <dbReference type="Proteomes" id="UP001152888"/>
    </source>
</evidence>
<evidence type="ECO:0000259" key="7">
    <source>
        <dbReference type="PROSITE" id="PS50172"/>
    </source>
</evidence>
<dbReference type="PANTHER" id="PTHR11370">
    <property type="entry name" value="DNA-REPAIR PROTEIN XRCC1"/>
    <property type="match status" value="1"/>
</dbReference>
<dbReference type="SUPFAM" id="SSF49785">
    <property type="entry name" value="Galactose-binding domain-like"/>
    <property type="match status" value="1"/>
</dbReference>
<dbReference type="EMBL" id="CAKOFQ010006735">
    <property type="protein sequence ID" value="CAH1966686.1"/>
    <property type="molecule type" value="Genomic_DNA"/>
</dbReference>
<name>A0A9P0K5A9_ACAOB</name>
<dbReference type="Proteomes" id="UP001152888">
    <property type="component" value="Unassembled WGS sequence"/>
</dbReference>
<feature type="compositionally biased region" description="Polar residues" evidence="6">
    <location>
        <begin position="319"/>
        <end position="336"/>
    </location>
</feature>
<dbReference type="SMART" id="SM00292">
    <property type="entry name" value="BRCT"/>
    <property type="match status" value="1"/>
</dbReference>
<comment type="subcellular location">
    <subcellularLocation>
        <location evidence="1">Nucleus</location>
    </subcellularLocation>
</comment>
<dbReference type="FunFam" id="2.60.120.260:FF:000025">
    <property type="entry name" value="DNA repair protein XRCC1 isoform X1"/>
    <property type="match status" value="1"/>
</dbReference>
<dbReference type="GO" id="GO:0005634">
    <property type="term" value="C:nucleus"/>
    <property type="evidence" value="ECO:0007669"/>
    <property type="project" value="UniProtKB-SubCell"/>
</dbReference>
<organism evidence="8 9">
    <name type="scientific">Acanthoscelides obtectus</name>
    <name type="common">Bean weevil</name>
    <name type="synonym">Bruchus obtectus</name>
    <dbReference type="NCBI Taxonomy" id="200917"/>
    <lineage>
        <taxon>Eukaryota</taxon>
        <taxon>Metazoa</taxon>
        <taxon>Ecdysozoa</taxon>
        <taxon>Arthropoda</taxon>
        <taxon>Hexapoda</taxon>
        <taxon>Insecta</taxon>
        <taxon>Pterygota</taxon>
        <taxon>Neoptera</taxon>
        <taxon>Endopterygota</taxon>
        <taxon>Coleoptera</taxon>
        <taxon>Polyphaga</taxon>
        <taxon>Cucujiformia</taxon>
        <taxon>Chrysomeloidea</taxon>
        <taxon>Chrysomelidae</taxon>
        <taxon>Bruchinae</taxon>
        <taxon>Bruchini</taxon>
        <taxon>Acanthoscelides</taxon>
    </lineage>
</organism>
<dbReference type="GO" id="GO:0000012">
    <property type="term" value="P:single strand break repair"/>
    <property type="evidence" value="ECO:0007669"/>
    <property type="project" value="InterPro"/>
</dbReference>
<feature type="domain" description="BRCT" evidence="7">
    <location>
        <begin position="378"/>
        <end position="465"/>
    </location>
</feature>
<evidence type="ECO:0000256" key="3">
    <source>
        <dbReference type="ARBA" id="ARBA00022763"/>
    </source>
</evidence>